<accession>A0A0A9ES11</accession>
<dbReference type="EMBL" id="GBRH01199073">
    <property type="protein sequence ID" value="JAD98822.1"/>
    <property type="molecule type" value="Transcribed_RNA"/>
</dbReference>
<sequence length="44" mass="5196">MIQDQKKKIPLLDDTLISPFHPFLLSIVFSYRQVLLVSFIQFTD</sequence>
<protein>
    <submittedName>
        <fullName evidence="1">Uncharacterized protein</fullName>
    </submittedName>
</protein>
<reference evidence="1" key="1">
    <citation type="submission" date="2014-09" db="EMBL/GenBank/DDBJ databases">
        <authorList>
            <person name="Magalhaes I.L.F."/>
            <person name="Oliveira U."/>
            <person name="Santos F.R."/>
            <person name="Vidigal T.H.D.A."/>
            <person name="Brescovit A.D."/>
            <person name="Santos A.J."/>
        </authorList>
    </citation>
    <scope>NUCLEOTIDE SEQUENCE</scope>
    <source>
        <tissue evidence="1">Shoot tissue taken approximately 20 cm above the soil surface</tissue>
    </source>
</reference>
<reference evidence="1" key="2">
    <citation type="journal article" date="2015" name="Data Brief">
        <title>Shoot transcriptome of the giant reed, Arundo donax.</title>
        <authorList>
            <person name="Barrero R.A."/>
            <person name="Guerrero F.D."/>
            <person name="Moolhuijzen P."/>
            <person name="Goolsby J.A."/>
            <person name="Tidwell J."/>
            <person name="Bellgard S.E."/>
            <person name="Bellgard M.I."/>
        </authorList>
    </citation>
    <scope>NUCLEOTIDE SEQUENCE</scope>
    <source>
        <tissue evidence="1">Shoot tissue taken approximately 20 cm above the soil surface</tissue>
    </source>
</reference>
<proteinExistence type="predicted"/>
<name>A0A0A9ES11_ARUDO</name>
<organism evidence="1">
    <name type="scientific">Arundo donax</name>
    <name type="common">Giant reed</name>
    <name type="synonym">Donax arundinaceus</name>
    <dbReference type="NCBI Taxonomy" id="35708"/>
    <lineage>
        <taxon>Eukaryota</taxon>
        <taxon>Viridiplantae</taxon>
        <taxon>Streptophyta</taxon>
        <taxon>Embryophyta</taxon>
        <taxon>Tracheophyta</taxon>
        <taxon>Spermatophyta</taxon>
        <taxon>Magnoliopsida</taxon>
        <taxon>Liliopsida</taxon>
        <taxon>Poales</taxon>
        <taxon>Poaceae</taxon>
        <taxon>PACMAD clade</taxon>
        <taxon>Arundinoideae</taxon>
        <taxon>Arundineae</taxon>
        <taxon>Arundo</taxon>
    </lineage>
</organism>
<dbReference type="AlphaFoldDB" id="A0A0A9ES11"/>
<evidence type="ECO:0000313" key="1">
    <source>
        <dbReference type="EMBL" id="JAD98822.1"/>
    </source>
</evidence>